<evidence type="ECO:0000256" key="1">
    <source>
        <dbReference type="SAM" id="MobiDB-lite"/>
    </source>
</evidence>
<dbReference type="KEGG" id="aaa:Acav_2830"/>
<dbReference type="SUPFAM" id="SSF53474">
    <property type="entry name" value="alpha/beta-Hydrolases"/>
    <property type="match status" value="1"/>
</dbReference>
<dbReference type="Proteomes" id="UP000002482">
    <property type="component" value="Chromosome"/>
</dbReference>
<dbReference type="GO" id="GO:0016020">
    <property type="term" value="C:membrane"/>
    <property type="evidence" value="ECO:0007669"/>
    <property type="project" value="TreeGrafter"/>
</dbReference>
<dbReference type="RefSeq" id="WP_013595229.1">
    <property type="nucleotide sequence ID" value="NC_015138.1"/>
</dbReference>
<proteinExistence type="predicted"/>
<dbReference type="PANTHER" id="PTHR43798">
    <property type="entry name" value="MONOACYLGLYCEROL LIPASE"/>
    <property type="match status" value="1"/>
</dbReference>
<keyword evidence="4" id="KW-1185">Reference proteome</keyword>
<sequence>MASADLPDPVSAAAGAGPGATASPVSSMPAEAASLAAQAGIRTTPCGDGAIVWHVWQASSPPEPAAPPLVLLHGGSGSWTHWVRNIDTLRSWGRTVWVPDLPGFGDSAVPPGGADADALVAPLAQGMRALWGDTRCDLVGFSFGGLTAGLLLAAEPSLARQLVLVGAPAMGVVPERQITLKGWRHLASPAAQEAAHRHNLAELMLHDTSLIDGLALDLHRANVVRDRMPRRRLAHTDALARALPSVRCPVHAIYGARDTLYREWIAALEGAYRAAAPDFRGLALVPDAGHWVQFERPGPFDEALRTALHAGAAATRGA</sequence>
<reference evidence="3" key="1">
    <citation type="submission" date="2011-02" db="EMBL/GenBank/DDBJ databases">
        <title>Complete sequence of Acidovorax avenae subsp. avenae ATCC 19860.</title>
        <authorList>
            <consortium name="US DOE Joint Genome Institute"/>
            <person name="Lucas S."/>
            <person name="Copeland A."/>
            <person name="Lapidus A."/>
            <person name="Cheng J.-F."/>
            <person name="Goodwin L."/>
            <person name="Pitluck S."/>
            <person name="Chertkov O."/>
            <person name="Held B."/>
            <person name="Detter J.C."/>
            <person name="Han C."/>
            <person name="Tapia R."/>
            <person name="Land M."/>
            <person name="Hauser L."/>
            <person name="Kyrpides N."/>
            <person name="Ivanova N."/>
            <person name="Ovchinnikova G."/>
            <person name="Pagani I."/>
            <person name="Gordon S."/>
            <person name="Woyke T."/>
        </authorList>
    </citation>
    <scope>NUCLEOTIDE SEQUENCE</scope>
    <source>
        <strain evidence="3">ATCC 19860</strain>
    </source>
</reference>
<dbReference type="PANTHER" id="PTHR43798:SF33">
    <property type="entry name" value="HYDROLASE, PUTATIVE (AFU_ORTHOLOGUE AFUA_2G14860)-RELATED"/>
    <property type="match status" value="1"/>
</dbReference>
<dbReference type="GO" id="GO:0016787">
    <property type="term" value="F:hydrolase activity"/>
    <property type="evidence" value="ECO:0007669"/>
    <property type="project" value="UniProtKB-KW"/>
</dbReference>
<dbReference type="Pfam" id="PF12697">
    <property type="entry name" value="Abhydrolase_6"/>
    <property type="match status" value="1"/>
</dbReference>
<protein>
    <submittedName>
        <fullName evidence="3">Alpha/beta hydrolase fold protein</fullName>
    </submittedName>
</protein>
<organism evidence="3 4">
    <name type="scientific">Paracidovorax avenae (strain ATCC 19860 / DSM 7227 / CCUG 15838 / JCM 20985 / LMG 2117 / NCPPB 1011)</name>
    <name type="common">Acidovorax avenae</name>
    <dbReference type="NCBI Taxonomy" id="643561"/>
    <lineage>
        <taxon>Bacteria</taxon>
        <taxon>Pseudomonadati</taxon>
        <taxon>Pseudomonadota</taxon>
        <taxon>Betaproteobacteria</taxon>
        <taxon>Burkholderiales</taxon>
        <taxon>Comamonadaceae</taxon>
        <taxon>Paracidovorax</taxon>
    </lineage>
</organism>
<name>F0Q427_PARA1</name>
<gene>
    <name evidence="3" type="ordered locus">Acav_2830</name>
</gene>
<evidence type="ECO:0000313" key="4">
    <source>
        <dbReference type="Proteomes" id="UP000002482"/>
    </source>
</evidence>
<accession>F0Q427</accession>
<dbReference type="InterPro" id="IPR000073">
    <property type="entry name" value="AB_hydrolase_1"/>
</dbReference>
<feature type="compositionally biased region" description="Low complexity" evidence="1">
    <location>
        <begin position="9"/>
        <end position="26"/>
    </location>
</feature>
<dbReference type="AlphaFoldDB" id="F0Q427"/>
<dbReference type="InterPro" id="IPR029058">
    <property type="entry name" value="AB_hydrolase_fold"/>
</dbReference>
<evidence type="ECO:0000313" key="3">
    <source>
        <dbReference type="EMBL" id="ADX46736.1"/>
    </source>
</evidence>
<dbReference type="OrthoDB" id="8562572at2"/>
<keyword evidence="3" id="KW-0378">Hydrolase</keyword>
<dbReference type="InterPro" id="IPR000639">
    <property type="entry name" value="Epox_hydrolase-like"/>
</dbReference>
<dbReference type="Gene3D" id="3.40.50.1820">
    <property type="entry name" value="alpha/beta hydrolase"/>
    <property type="match status" value="1"/>
</dbReference>
<dbReference type="EMBL" id="CP002521">
    <property type="protein sequence ID" value="ADX46736.1"/>
    <property type="molecule type" value="Genomic_DNA"/>
</dbReference>
<dbReference type="HOGENOM" id="CLU_020336_13_2_4"/>
<feature type="domain" description="AB hydrolase-1" evidence="2">
    <location>
        <begin position="69"/>
        <end position="300"/>
    </location>
</feature>
<dbReference type="InterPro" id="IPR050266">
    <property type="entry name" value="AB_hydrolase_sf"/>
</dbReference>
<dbReference type="PRINTS" id="PR00412">
    <property type="entry name" value="EPOXHYDRLASE"/>
</dbReference>
<dbReference type="GeneID" id="34237322"/>
<feature type="region of interest" description="Disordered" evidence="1">
    <location>
        <begin position="1"/>
        <end position="26"/>
    </location>
</feature>
<evidence type="ECO:0000259" key="2">
    <source>
        <dbReference type="Pfam" id="PF12697"/>
    </source>
</evidence>